<name>A0AAD7FTL2_9AGAR</name>
<dbReference type="SUPFAM" id="SSF52047">
    <property type="entry name" value="RNI-like"/>
    <property type="match status" value="1"/>
</dbReference>
<dbReference type="Proteomes" id="UP001221142">
    <property type="component" value="Unassembled WGS sequence"/>
</dbReference>
<dbReference type="InterPro" id="IPR032675">
    <property type="entry name" value="LRR_dom_sf"/>
</dbReference>
<gene>
    <name evidence="1" type="ORF">FB45DRAFT_901512</name>
</gene>
<dbReference type="Gene3D" id="3.80.10.10">
    <property type="entry name" value="Ribonuclease Inhibitor"/>
    <property type="match status" value="1"/>
</dbReference>
<comment type="caution">
    <text evidence="1">The sequence shown here is derived from an EMBL/GenBank/DDBJ whole genome shotgun (WGS) entry which is preliminary data.</text>
</comment>
<evidence type="ECO:0000313" key="1">
    <source>
        <dbReference type="EMBL" id="KAJ7641988.1"/>
    </source>
</evidence>
<protein>
    <submittedName>
        <fullName evidence="1">Uncharacterized protein</fullName>
    </submittedName>
</protein>
<feature type="non-terminal residue" evidence="1">
    <location>
        <position position="286"/>
    </location>
</feature>
<sequence length="286" mass="32085">LERFVFESAADDCLADVPKLLQVARRVQEWLESRLYSLLKFDSSRRSTHNALNSVASKSPSFRAKVVSHVLLYSSTNSLPNTTLAGFLESCPGIKSLHIIGDNVGPHLLQPLAAMHQLTRLSIDIGELFGNNVNGDLTHPLFRSITHLEILDDTYFPEDDEDDLGPDWLTGPALGLLPALTHLALNSAPHPAVVHPILERFQESRLRVLLILFPPTQPLDVKRFSMRLRLQMRGWLLPQRRRTTPRTGKTECGGETTSLRVWRSLSIRSRGARLMRPSTCSQARFG</sequence>
<reference evidence="1" key="1">
    <citation type="submission" date="2023-03" db="EMBL/GenBank/DDBJ databases">
        <title>Massive genome expansion in bonnet fungi (Mycena s.s.) driven by repeated elements and novel gene families across ecological guilds.</title>
        <authorList>
            <consortium name="Lawrence Berkeley National Laboratory"/>
            <person name="Harder C.B."/>
            <person name="Miyauchi S."/>
            <person name="Viragh M."/>
            <person name="Kuo A."/>
            <person name="Thoen E."/>
            <person name="Andreopoulos B."/>
            <person name="Lu D."/>
            <person name="Skrede I."/>
            <person name="Drula E."/>
            <person name="Henrissat B."/>
            <person name="Morin E."/>
            <person name="Kohler A."/>
            <person name="Barry K."/>
            <person name="LaButti K."/>
            <person name="Morin E."/>
            <person name="Salamov A."/>
            <person name="Lipzen A."/>
            <person name="Mereny Z."/>
            <person name="Hegedus B."/>
            <person name="Baldrian P."/>
            <person name="Stursova M."/>
            <person name="Weitz H."/>
            <person name="Taylor A."/>
            <person name="Grigoriev I.V."/>
            <person name="Nagy L.G."/>
            <person name="Martin F."/>
            <person name="Kauserud H."/>
        </authorList>
    </citation>
    <scope>NUCLEOTIDE SEQUENCE</scope>
    <source>
        <strain evidence="1">9284</strain>
    </source>
</reference>
<proteinExistence type="predicted"/>
<dbReference type="AlphaFoldDB" id="A0AAD7FTL2"/>
<evidence type="ECO:0000313" key="2">
    <source>
        <dbReference type="Proteomes" id="UP001221142"/>
    </source>
</evidence>
<organism evidence="1 2">
    <name type="scientific">Roridomyces roridus</name>
    <dbReference type="NCBI Taxonomy" id="1738132"/>
    <lineage>
        <taxon>Eukaryota</taxon>
        <taxon>Fungi</taxon>
        <taxon>Dikarya</taxon>
        <taxon>Basidiomycota</taxon>
        <taxon>Agaricomycotina</taxon>
        <taxon>Agaricomycetes</taxon>
        <taxon>Agaricomycetidae</taxon>
        <taxon>Agaricales</taxon>
        <taxon>Marasmiineae</taxon>
        <taxon>Mycenaceae</taxon>
        <taxon>Roridomyces</taxon>
    </lineage>
</organism>
<accession>A0AAD7FTL2</accession>
<keyword evidence="2" id="KW-1185">Reference proteome</keyword>
<dbReference type="EMBL" id="JARKIF010000004">
    <property type="protein sequence ID" value="KAJ7641988.1"/>
    <property type="molecule type" value="Genomic_DNA"/>
</dbReference>